<feature type="region of interest" description="Disordered" evidence="1">
    <location>
        <begin position="101"/>
        <end position="128"/>
    </location>
</feature>
<dbReference type="Proteomes" id="UP000293519">
    <property type="component" value="Unassembled WGS sequence"/>
</dbReference>
<feature type="transmembrane region" description="Helical" evidence="2">
    <location>
        <begin position="59"/>
        <end position="82"/>
    </location>
</feature>
<dbReference type="AlphaFoldDB" id="A0A4Q7LMT4"/>
<dbReference type="EMBL" id="SGWW01000003">
    <property type="protein sequence ID" value="RZS56105.1"/>
    <property type="molecule type" value="Genomic_DNA"/>
</dbReference>
<accession>A0A4Q7LMT4</accession>
<organism evidence="3 4">
    <name type="scientific">Microcella putealis</name>
    <dbReference type="NCBI Taxonomy" id="337005"/>
    <lineage>
        <taxon>Bacteria</taxon>
        <taxon>Bacillati</taxon>
        <taxon>Actinomycetota</taxon>
        <taxon>Actinomycetes</taxon>
        <taxon>Micrococcales</taxon>
        <taxon>Microbacteriaceae</taxon>
        <taxon>Microcella</taxon>
    </lineage>
</organism>
<sequence length="128" mass="13694">MSDATPAPETGDRQQLSVRRAPKIGAFLVVGGTLGFVITLIVTTLVPRNPESQVGLGALVAYFSLYGITAGVLVGAIVGVALDRRSRRRARTMEALREVVDPAPIEGELEDDERGDGPRDEPRDPRVS</sequence>
<gene>
    <name evidence="3" type="ORF">EV141_1557</name>
</gene>
<protein>
    <submittedName>
        <fullName evidence="3">Uncharacterized protein</fullName>
    </submittedName>
</protein>
<evidence type="ECO:0000256" key="2">
    <source>
        <dbReference type="SAM" id="Phobius"/>
    </source>
</evidence>
<name>A0A4Q7LMT4_9MICO</name>
<feature type="compositionally biased region" description="Basic and acidic residues" evidence="1">
    <location>
        <begin position="115"/>
        <end position="128"/>
    </location>
</feature>
<keyword evidence="4" id="KW-1185">Reference proteome</keyword>
<evidence type="ECO:0000313" key="3">
    <source>
        <dbReference type="EMBL" id="RZS56105.1"/>
    </source>
</evidence>
<evidence type="ECO:0000313" key="4">
    <source>
        <dbReference type="Proteomes" id="UP000293519"/>
    </source>
</evidence>
<proteinExistence type="predicted"/>
<reference evidence="3 4" key="1">
    <citation type="journal article" date="2015" name="Stand. Genomic Sci.">
        <title>Genomic Encyclopedia of Bacterial and Archaeal Type Strains, Phase III: the genomes of soil and plant-associated and newly described type strains.</title>
        <authorList>
            <person name="Whitman W.B."/>
            <person name="Woyke T."/>
            <person name="Klenk H.P."/>
            <person name="Zhou Y."/>
            <person name="Lilburn T.G."/>
            <person name="Beck B.J."/>
            <person name="De Vos P."/>
            <person name="Vandamme P."/>
            <person name="Eisen J.A."/>
            <person name="Garrity G."/>
            <person name="Hugenholtz P."/>
            <person name="Kyrpides N.C."/>
        </authorList>
    </citation>
    <scope>NUCLEOTIDE SEQUENCE [LARGE SCALE GENOMIC DNA]</scope>
    <source>
        <strain evidence="3 4">CV2</strain>
    </source>
</reference>
<keyword evidence="2" id="KW-1133">Transmembrane helix</keyword>
<keyword evidence="2" id="KW-0812">Transmembrane</keyword>
<feature type="transmembrane region" description="Helical" evidence="2">
    <location>
        <begin position="24"/>
        <end position="47"/>
    </location>
</feature>
<keyword evidence="2" id="KW-0472">Membrane</keyword>
<dbReference type="OrthoDB" id="5125407at2"/>
<evidence type="ECO:0000256" key="1">
    <source>
        <dbReference type="SAM" id="MobiDB-lite"/>
    </source>
</evidence>
<comment type="caution">
    <text evidence="3">The sequence shown here is derived from an EMBL/GenBank/DDBJ whole genome shotgun (WGS) entry which is preliminary data.</text>
</comment>
<dbReference type="RefSeq" id="WP_130485403.1">
    <property type="nucleotide sequence ID" value="NZ_SGWW01000003.1"/>
</dbReference>